<evidence type="ECO:0000313" key="2">
    <source>
        <dbReference type="EMBL" id="CAJ31223.1"/>
    </source>
</evidence>
<protein>
    <submittedName>
        <fullName evidence="2">Uncharacterized protein</fullName>
    </submittedName>
</protein>
<proteinExistence type="predicted"/>
<name>Q3IBJ2_9BACT</name>
<gene>
    <name evidence="2" type="ORF">ws7f8_37</name>
</gene>
<organism evidence="2">
    <name type="scientific">uncultured sulfate-reducing bacterium</name>
    <dbReference type="NCBI Taxonomy" id="153939"/>
    <lineage>
        <taxon>Bacteria</taxon>
        <taxon>environmental samples</taxon>
    </lineage>
</organism>
<evidence type="ECO:0000256" key="1">
    <source>
        <dbReference type="SAM" id="MobiDB-lite"/>
    </source>
</evidence>
<feature type="region of interest" description="Disordered" evidence="1">
    <location>
        <begin position="173"/>
        <end position="200"/>
    </location>
</feature>
<dbReference type="AlphaFoldDB" id="Q3IBJ2"/>
<sequence length="254" mass="27254">MKDVPGAHAARDERIGEGGCQRVDGAPPGAVGGGDHLRVELAQRLHGGWDPGLEDRRRQVEAAHHRVHLVDPGELAGVAHGIDQSGVSAAGDDDETPVAEVGHQRLIVVYQRVRLPFPIAEGLLDGQPLLEFGGALDLPGHDQVTVQQGRWLPFLGYPEAGSADILQAGRGQLERLSPGDGDPPPQPHVGMSEQRREGLEIPREPIETDRVVEVAMAEDHGLDCARVHTQRAEIVHQSVDTRAGVEEHRPAALS</sequence>
<reference evidence="2" key="1">
    <citation type="journal article" date="2005" name="J. Bacteriol.">
        <title>Clustered genes related to sulfate respiration in uncultured prokaryotes support the theory of their concomitant horizontal transfer.</title>
        <authorList>
            <person name="Mussmann M."/>
            <person name="Richter M."/>
            <person name="Lombardot T."/>
            <person name="Meyerdierks A."/>
            <person name="Kuever J."/>
            <person name="Kube M."/>
            <person name="Glockner F.O."/>
            <person name="Amann R."/>
        </authorList>
    </citation>
    <scope>NUCLEOTIDE SEQUENCE</scope>
</reference>
<dbReference type="EMBL" id="CT025836">
    <property type="protein sequence ID" value="CAJ31223.1"/>
    <property type="molecule type" value="Genomic_DNA"/>
</dbReference>
<accession>Q3IBJ2</accession>
<feature type="region of interest" description="Disordered" evidence="1">
    <location>
        <begin position="1"/>
        <end position="34"/>
    </location>
</feature>
<feature type="compositionally biased region" description="Basic and acidic residues" evidence="1">
    <location>
        <begin position="1"/>
        <end position="16"/>
    </location>
</feature>